<evidence type="ECO:0000313" key="2">
    <source>
        <dbReference type="Proteomes" id="UP000034013"/>
    </source>
</evidence>
<gene>
    <name evidence="1" type="ORF">UU16_C0021G0020</name>
</gene>
<dbReference type="Proteomes" id="UP000034013">
    <property type="component" value="Unassembled WGS sequence"/>
</dbReference>
<comment type="caution">
    <text evidence="1">The sequence shown here is derived from an EMBL/GenBank/DDBJ whole genome shotgun (WGS) entry which is preliminary data.</text>
</comment>
<reference evidence="1 2" key="1">
    <citation type="journal article" date="2015" name="Nature">
        <title>rRNA introns, odd ribosomes, and small enigmatic genomes across a large radiation of phyla.</title>
        <authorList>
            <person name="Brown C.T."/>
            <person name="Hug L.A."/>
            <person name="Thomas B.C."/>
            <person name="Sharon I."/>
            <person name="Castelle C.J."/>
            <person name="Singh A."/>
            <person name="Wilkins M.J."/>
            <person name="Williams K.H."/>
            <person name="Banfield J.F."/>
        </authorList>
    </citation>
    <scope>NUCLEOTIDE SEQUENCE [LARGE SCALE GENOMIC DNA]</scope>
</reference>
<organism evidence="1 2">
    <name type="scientific">Candidatus Woesebacteria bacterium GW2011_GWA2_40_7</name>
    <dbReference type="NCBI Taxonomy" id="1618562"/>
    <lineage>
        <taxon>Bacteria</taxon>
        <taxon>Candidatus Woeseibacteriota</taxon>
    </lineage>
</organism>
<protein>
    <submittedName>
        <fullName evidence="1">Uncharacterized protein</fullName>
    </submittedName>
</protein>
<name>A0A0G0VNJ4_9BACT</name>
<dbReference type="AlphaFoldDB" id="A0A0G0VNJ4"/>
<proteinExistence type="predicted"/>
<sequence length="45" mass="5501">MESKLIYEFPILYSKYLPFVFTQASTIGKYEDLKNQYRIDCFFIH</sequence>
<evidence type="ECO:0000313" key="1">
    <source>
        <dbReference type="EMBL" id="KKR73460.1"/>
    </source>
</evidence>
<dbReference type="EMBL" id="LBZO01000021">
    <property type="protein sequence ID" value="KKR73460.1"/>
    <property type="molecule type" value="Genomic_DNA"/>
</dbReference>
<accession>A0A0G0VNJ4</accession>